<organism evidence="2 3">
    <name type="scientific">Sphaerisporangium siamense</name>
    <dbReference type="NCBI Taxonomy" id="795645"/>
    <lineage>
        <taxon>Bacteria</taxon>
        <taxon>Bacillati</taxon>
        <taxon>Actinomycetota</taxon>
        <taxon>Actinomycetes</taxon>
        <taxon>Streptosporangiales</taxon>
        <taxon>Streptosporangiaceae</taxon>
        <taxon>Sphaerisporangium</taxon>
    </lineage>
</organism>
<dbReference type="RefSeq" id="WP_184883055.1">
    <property type="nucleotide sequence ID" value="NZ_BOOV01000005.1"/>
</dbReference>
<reference evidence="2 3" key="1">
    <citation type="submission" date="2020-08" db="EMBL/GenBank/DDBJ databases">
        <title>Sequencing the genomes of 1000 actinobacteria strains.</title>
        <authorList>
            <person name="Klenk H.-P."/>
        </authorList>
    </citation>
    <scope>NUCLEOTIDE SEQUENCE [LARGE SCALE GENOMIC DNA]</scope>
    <source>
        <strain evidence="2 3">DSM 45784</strain>
    </source>
</reference>
<protein>
    <recommendedName>
        <fullName evidence="1">Gp28/Gp37-like domain-containing protein</fullName>
    </recommendedName>
</protein>
<sequence length="516" mass="57386">MRNFRIYVRESLFPRTKAEGGDGLAPLAIVGLADAYTTFDAIPRHNAVGSWSLTIPAGHPQSRMIQPGRGIVVFQEGESEPLFSGPITQIEKVWDSDNAGAGSVVATGVDDNYLMAERLAWTNPAADIHMASAFQYWQVNKDWPNTGELLRQLFLANTQGLAQRRLDRVFIPGPGSTAAFFNDDTARAARIRFDQPDQLVSLLSAIYGFRIRFIWHPNPSTVASNGDPEATGPGILLKLEPISNLTNDIRFGAELGNLRGFKYLTKAPKATRLVIATQNRTWREVTQTPTYDGNDVATGYTEVSVEKSGPERWHGYFANDVYDPEWWGNPDATPADKQHTLAWAEAGFTATETEWGITAERYKDRRDIPWQWVQDPTKPTGWAQDPPPWSSQYRAIQDEAESFYLDSGPTASISIDPLETDSTMFGVHYGLGDLIRVVIDGEVRDEIVREARLSSSAQDGPRVKPTLGTFGSGETPYLYGAIRALWDRVHNVEGREDLKHTLTDVPISDFDIRKAV</sequence>
<accession>A0A7W7D9V5</accession>
<gene>
    <name evidence="2" type="ORF">BJ982_004487</name>
</gene>
<dbReference type="EMBL" id="JACHND010000001">
    <property type="protein sequence ID" value="MBB4702943.1"/>
    <property type="molecule type" value="Genomic_DNA"/>
</dbReference>
<evidence type="ECO:0000259" key="1">
    <source>
        <dbReference type="Pfam" id="PF14594"/>
    </source>
</evidence>
<dbReference type="AlphaFoldDB" id="A0A7W7D9V5"/>
<name>A0A7W7D9V5_9ACTN</name>
<evidence type="ECO:0000313" key="3">
    <source>
        <dbReference type="Proteomes" id="UP000542210"/>
    </source>
</evidence>
<evidence type="ECO:0000313" key="2">
    <source>
        <dbReference type="EMBL" id="MBB4702943.1"/>
    </source>
</evidence>
<comment type="caution">
    <text evidence="2">The sequence shown here is derived from an EMBL/GenBank/DDBJ whole genome shotgun (WGS) entry which is preliminary data.</text>
</comment>
<dbReference type="InterPro" id="IPR029432">
    <property type="entry name" value="Gp28/Gp37-like_dom"/>
</dbReference>
<proteinExistence type="predicted"/>
<feature type="domain" description="Gp28/Gp37-like" evidence="1">
    <location>
        <begin position="27"/>
        <end position="469"/>
    </location>
</feature>
<keyword evidence="3" id="KW-1185">Reference proteome</keyword>
<dbReference type="Proteomes" id="UP000542210">
    <property type="component" value="Unassembled WGS sequence"/>
</dbReference>
<dbReference type="Pfam" id="PF14594">
    <property type="entry name" value="Sipho_Gp37"/>
    <property type="match status" value="1"/>
</dbReference>